<gene>
    <name evidence="7" type="ORF">niasHT_039163</name>
</gene>
<proteinExistence type="predicted"/>
<keyword evidence="3 5" id="KW-1133">Transmembrane helix</keyword>
<feature type="transmembrane region" description="Helical" evidence="5">
    <location>
        <begin position="58"/>
        <end position="82"/>
    </location>
</feature>
<dbReference type="PANTHER" id="PTHR23360">
    <property type="entry name" value="G-PROTEIN COUPLED RECEPTORS FAMILY 1 PROFILE DOMAIN-CONTAINING PROTEIN-RELATED"/>
    <property type="match status" value="1"/>
</dbReference>
<dbReference type="Proteomes" id="UP001620626">
    <property type="component" value="Unassembled WGS sequence"/>
</dbReference>
<dbReference type="Gene3D" id="1.20.1070.10">
    <property type="entry name" value="Rhodopsin 7-helix transmembrane proteins"/>
    <property type="match status" value="1"/>
</dbReference>
<evidence type="ECO:0000256" key="2">
    <source>
        <dbReference type="ARBA" id="ARBA00022692"/>
    </source>
</evidence>
<feature type="transmembrane region" description="Helical" evidence="5">
    <location>
        <begin position="266"/>
        <end position="287"/>
    </location>
</feature>
<dbReference type="GO" id="GO:0016020">
    <property type="term" value="C:membrane"/>
    <property type="evidence" value="ECO:0007669"/>
    <property type="project" value="UniProtKB-SubCell"/>
</dbReference>
<feature type="transmembrane region" description="Helical" evidence="5">
    <location>
        <begin position="229"/>
        <end position="254"/>
    </location>
</feature>
<dbReference type="EMBL" id="JBICBT010001218">
    <property type="protein sequence ID" value="KAL3077878.1"/>
    <property type="molecule type" value="Genomic_DNA"/>
</dbReference>
<organism evidence="7 8">
    <name type="scientific">Heterodera trifolii</name>
    <dbReference type="NCBI Taxonomy" id="157864"/>
    <lineage>
        <taxon>Eukaryota</taxon>
        <taxon>Metazoa</taxon>
        <taxon>Ecdysozoa</taxon>
        <taxon>Nematoda</taxon>
        <taxon>Chromadorea</taxon>
        <taxon>Rhabditida</taxon>
        <taxon>Tylenchina</taxon>
        <taxon>Tylenchomorpha</taxon>
        <taxon>Tylenchoidea</taxon>
        <taxon>Heteroderidae</taxon>
        <taxon>Heteroderinae</taxon>
        <taxon>Heterodera</taxon>
    </lineage>
</organism>
<feature type="domain" description="G-protein coupled receptors family 1 profile" evidence="6">
    <location>
        <begin position="37"/>
        <end position="287"/>
    </location>
</feature>
<accession>A0ABD2IEX2</accession>
<keyword evidence="8" id="KW-1185">Reference proteome</keyword>
<evidence type="ECO:0000256" key="5">
    <source>
        <dbReference type="SAM" id="Phobius"/>
    </source>
</evidence>
<dbReference type="InterPro" id="IPR017452">
    <property type="entry name" value="GPCR_Rhodpsn_7TM"/>
</dbReference>
<evidence type="ECO:0000259" key="6">
    <source>
        <dbReference type="PROSITE" id="PS50262"/>
    </source>
</evidence>
<dbReference type="CDD" id="cd00637">
    <property type="entry name" value="7tm_classA_rhodopsin-like"/>
    <property type="match status" value="1"/>
</dbReference>
<keyword evidence="2 5" id="KW-0812">Transmembrane</keyword>
<reference evidence="7 8" key="1">
    <citation type="submission" date="2024-10" db="EMBL/GenBank/DDBJ databases">
        <authorList>
            <person name="Kim D."/>
        </authorList>
    </citation>
    <scope>NUCLEOTIDE SEQUENCE [LARGE SCALE GENOMIC DNA]</scope>
    <source>
        <strain evidence="7">BH-2024</strain>
    </source>
</reference>
<dbReference type="InterPro" id="IPR000276">
    <property type="entry name" value="GPCR_Rhodpsn"/>
</dbReference>
<keyword evidence="4 5" id="KW-0472">Membrane</keyword>
<dbReference type="InterPro" id="IPR019424">
    <property type="entry name" value="7TM_GPCR_Srsx"/>
</dbReference>
<dbReference type="AlphaFoldDB" id="A0ABD2IEX2"/>
<feature type="transmembrane region" description="Helical" evidence="5">
    <location>
        <begin position="136"/>
        <end position="158"/>
    </location>
</feature>
<sequence length="332" mass="37361">MNQNETLFELYAEDGLPWALIALTAIRTFISTLGIICNLSLVYVTFKTNSLNGPCNILIAFDAAACAWFEIGSWIGMYQILVGQQFVPIDLCCVYLLLPFITGIYASMSATLLIAFDRLLSICFPIWYAMRKPSRLYSFFLVLLSSVVVPGFIVQAILRLVLNIPEQRSVMCAPHECIWDWASNQNYALNTLITGTTVAIYIVIWIILLHRNQNTQNTNNSSDVWTRRILKALAFLVALQLAGHTLSSIARLAIPQFQLSVTSKAVTTFLLSCLTNIVMAVNGPVLYKMNMEYRNAFQKVFKFLQPTNHNTIIIGTQQQQWAIRVATANVRD</sequence>
<dbReference type="PROSITE" id="PS50262">
    <property type="entry name" value="G_PROTEIN_RECEP_F1_2"/>
    <property type="match status" value="1"/>
</dbReference>
<evidence type="ECO:0000256" key="4">
    <source>
        <dbReference type="ARBA" id="ARBA00023136"/>
    </source>
</evidence>
<name>A0ABD2IEX2_9BILA</name>
<evidence type="ECO:0000313" key="7">
    <source>
        <dbReference type="EMBL" id="KAL3077878.1"/>
    </source>
</evidence>
<evidence type="ECO:0000313" key="8">
    <source>
        <dbReference type="Proteomes" id="UP001620626"/>
    </source>
</evidence>
<feature type="transmembrane region" description="Helical" evidence="5">
    <location>
        <begin position="94"/>
        <end position="116"/>
    </location>
</feature>
<comment type="subcellular location">
    <subcellularLocation>
        <location evidence="1">Membrane</location>
    </subcellularLocation>
</comment>
<feature type="transmembrane region" description="Helical" evidence="5">
    <location>
        <begin position="20"/>
        <end position="46"/>
    </location>
</feature>
<evidence type="ECO:0000256" key="1">
    <source>
        <dbReference type="ARBA" id="ARBA00004370"/>
    </source>
</evidence>
<dbReference type="Pfam" id="PF10320">
    <property type="entry name" value="7TM_GPCR_Srsx"/>
    <property type="match status" value="1"/>
</dbReference>
<dbReference type="PANTHER" id="PTHR23360:SF5">
    <property type="entry name" value="G-PROTEIN COUPLED RECEPTORS FAMILY 1 PROFILE DOMAIN-CONTAINING PROTEIN"/>
    <property type="match status" value="1"/>
</dbReference>
<feature type="transmembrane region" description="Helical" evidence="5">
    <location>
        <begin position="187"/>
        <end position="208"/>
    </location>
</feature>
<dbReference type="SUPFAM" id="SSF81321">
    <property type="entry name" value="Family A G protein-coupled receptor-like"/>
    <property type="match status" value="1"/>
</dbReference>
<dbReference type="SMART" id="SM01381">
    <property type="entry name" value="7TM_GPCR_Srsx"/>
    <property type="match status" value="1"/>
</dbReference>
<dbReference type="InterPro" id="IPR047130">
    <property type="entry name" value="7TM_GPCR_Srsx_nematod"/>
</dbReference>
<protein>
    <recommendedName>
        <fullName evidence="6">G-protein coupled receptors family 1 profile domain-containing protein</fullName>
    </recommendedName>
</protein>
<comment type="caution">
    <text evidence="7">The sequence shown here is derived from an EMBL/GenBank/DDBJ whole genome shotgun (WGS) entry which is preliminary data.</text>
</comment>
<evidence type="ECO:0000256" key="3">
    <source>
        <dbReference type="ARBA" id="ARBA00022989"/>
    </source>
</evidence>